<keyword evidence="6 9" id="KW-1133">Transmembrane helix</keyword>
<feature type="transmembrane region" description="Helical" evidence="9">
    <location>
        <begin position="198"/>
        <end position="223"/>
    </location>
</feature>
<feature type="transmembrane region" description="Helical" evidence="9">
    <location>
        <begin position="390"/>
        <end position="411"/>
    </location>
</feature>
<evidence type="ECO:0000313" key="14">
    <source>
        <dbReference type="Proteomes" id="UP000243217"/>
    </source>
</evidence>
<feature type="transmembrane region" description="Helical" evidence="9">
    <location>
        <begin position="138"/>
        <end position="160"/>
    </location>
</feature>
<dbReference type="SUPFAM" id="SSF51905">
    <property type="entry name" value="FAD/NAD(P)-binding domain"/>
    <property type="match status" value="1"/>
</dbReference>
<evidence type="ECO:0000259" key="11">
    <source>
        <dbReference type="Pfam" id="PF00890"/>
    </source>
</evidence>
<evidence type="ECO:0000256" key="9">
    <source>
        <dbReference type="SAM" id="Phobius"/>
    </source>
</evidence>
<dbReference type="Pfam" id="PF13520">
    <property type="entry name" value="AA_permease_2"/>
    <property type="match status" value="1"/>
</dbReference>
<evidence type="ECO:0000256" key="4">
    <source>
        <dbReference type="ARBA" id="ARBA00022692"/>
    </source>
</evidence>
<evidence type="ECO:0000256" key="5">
    <source>
        <dbReference type="ARBA" id="ARBA00022827"/>
    </source>
</evidence>
<evidence type="ECO:0000256" key="2">
    <source>
        <dbReference type="ARBA" id="ARBA00010790"/>
    </source>
</evidence>
<dbReference type="GO" id="GO:0022857">
    <property type="term" value="F:transmembrane transporter activity"/>
    <property type="evidence" value="ECO:0007669"/>
    <property type="project" value="InterPro"/>
</dbReference>
<evidence type="ECO:0000256" key="1">
    <source>
        <dbReference type="ARBA" id="ARBA00004141"/>
    </source>
</evidence>
<dbReference type="PANTHER" id="PTHR46056:SF12">
    <property type="entry name" value="LONG-CHAIN-ALCOHOL OXIDASE"/>
    <property type="match status" value="1"/>
</dbReference>
<keyword evidence="4 9" id="KW-0812">Transmembrane</keyword>
<evidence type="ECO:0000256" key="3">
    <source>
        <dbReference type="ARBA" id="ARBA00022630"/>
    </source>
</evidence>
<keyword evidence="5" id="KW-0274">FAD</keyword>
<sequence>MSRRRSYGSSANPTRHFEFDVTEDTLSGPTWAFAGNGDVEKLMVPNDELERIRHKMLKPRHLLGEWPSTGISGNDLLSSCLYSSGIVASKAGKLAPIPTLMVVCLMYLFRFVYVEVVSAIPLNGGSYNTMLNTTSKKIAAMTAALTIISYLATGVVGAVSASDYLKAQVTDLSTIHSAIGILFTFAVLNFLGMAESSVIALLIFITHIITLCILIAGSIVYTIKNPEVFKVNMESDLPAVDFCGSLIDNNAFTAIFFGFSSAMLGVTGFETAANFVEEQEPGVFRNILRNMWALSSFFNVALSVLNLTVLPLFGPDGSIANNNIVLALMARRVLGSWFELWVTIDGFIVLAGSVLTAYVGTTGLIRRLACDRVMPEFLLIENSWRQTNHYIIFSYFAVAASLVLVLEGDIIMLSSVFSYAFLGLLVLFSIGAIIFKIKRSHMPRETNAAWWKCIVGFLMVVMGFLGTLLGDPKVSLVFALYFFVVVAIIFIMLERLWLLRVGLFVMRTLCPSRRDRRMESTDEDDLADDEEMLLPRTGARGGRTIMKIIKSINAPPIVFFCKHMSLSLINKAVMYVRKNEQTETLKIVHVHKSGTPVPPGFVDLVAVFDRMYPKIRIDFVSIEGQFEPALVQWLSERYEISTNMMFIRQPDNIDAHKVSLLGVRVITGYHLSDEKQRDIRRAFDILNTGWGTALLTGSRMVPFHQLERNEREDAMIALSLSRLSAIRSLFIAMKSISSLSAYGECVTIDGEKNPYWEPLQYPGEPERDPAMKMSWIPEFEDMQELAHDGNPIELETDVVIVGSGAGGGVVAAELAEAGYRVLVLEKGKYFNPTQDDFKELSSMQKKFENGCLVVPEDGSMLFLIGSTFGGGTAINWSASFRLPNDVREEWATKHNLPYFMSPAYQEAVEAVWKRAGASDAHFTHNCSNQVLEDGCTKLGLSVSRIAQNTNGAAHACGFCTLGCPANEKQSSAVTWLKDAQAAGAKFIQDCHVTKVTYSADKVATGIEATVLDGTAKLIVRATTVVAAGGSINTPALLLRSGLKNKNIGRHLRIHPVSTVHGFMPSKLVKPWSGSIMTSVSSALANLHGNGYGVRLEVPSSLLGTMATVLPWRSNDDHHRILLQYPRMASFIALVRDFDSISKVTIDYKGNPRIHVNIGAKDALSIQEGVIAGAKVLLTQGAVEINTTQHGVPPLQLRTKEELANPIENPTTQAWIQQVRAQGFVQNSVGLFNAHQMGTCRMSASPSDGVVNPDGETWEIKGLYVADASLFPTASGVNPMITTFSMGYSVAQFIKANLAQEKLQPTGAKRKSFGASPWWRAIFKNPKFLTTLALLWVFGGLSSVVKVLRRVLGLPAPIA</sequence>
<dbReference type="InterPro" id="IPR007867">
    <property type="entry name" value="GMC_OxRtase_C"/>
</dbReference>
<feature type="domain" description="FAD-dependent oxidoreductase 2 FAD-binding" evidence="11">
    <location>
        <begin position="797"/>
        <end position="831"/>
    </location>
</feature>
<evidence type="ECO:0000259" key="12">
    <source>
        <dbReference type="Pfam" id="PF05199"/>
    </source>
</evidence>
<name>A0A1W0A747_9STRA</name>
<dbReference type="Pfam" id="PF00732">
    <property type="entry name" value="GMC_oxred_N"/>
    <property type="match status" value="1"/>
</dbReference>
<protein>
    <submittedName>
        <fullName evidence="13">Transmembrane protein</fullName>
    </submittedName>
</protein>
<keyword evidence="3" id="KW-0285">Flavoprotein</keyword>
<proteinExistence type="inferred from homology"/>
<comment type="caution">
    <text evidence="13">The sequence shown here is derived from an EMBL/GenBank/DDBJ whole genome shotgun (WGS) entry which is preliminary data.</text>
</comment>
<feature type="transmembrane region" description="Helical" evidence="9">
    <location>
        <begin position="476"/>
        <end position="498"/>
    </location>
</feature>
<dbReference type="InterPro" id="IPR036188">
    <property type="entry name" value="FAD/NAD-bd_sf"/>
</dbReference>
<dbReference type="Gene3D" id="3.50.50.60">
    <property type="entry name" value="FAD/NAD(P)-binding domain"/>
    <property type="match status" value="2"/>
</dbReference>
<dbReference type="PANTHER" id="PTHR46056">
    <property type="entry name" value="LONG-CHAIN-ALCOHOL OXIDASE"/>
    <property type="match status" value="1"/>
</dbReference>
<comment type="subcellular location">
    <subcellularLocation>
        <location evidence="1">Membrane</location>
        <topology evidence="1">Multi-pass membrane protein</topology>
    </subcellularLocation>
</comment>
<dbReference type="InterPro" id="IPR000172">
    <property type="entry name" value="GMC_OxRdtase_N"/>
</dbReference>
<evidence type="ECO:0000256" key="8">
    <source>
        <dbReference type="ARBA" id="ARBA00023136"/>
    </source>
</evidence>
<dbReference type="EMBL" id="JNBS01000372">
    <property type="protein sequence ID" value="OQS06117.1"/>
    <property type="molecule type" value="Genomic_DNA"/>
</dbReference>
<dbReference type="InterPro" id="IPR003953">
    <property type="entry name" value="FAD-dep_OxRdtase_2_FAD-bd"/>
</dbReference>
<dbReference type="Pfam" id="PF00890">
    <property type="entry name" value="FAD_binding_2"/>
    <property type="match status" value="1"/>
</dbReference>
<keyword evidence="14" id="KW-1185">Reference proteome</keyword>
<evidence type="ECO:0000259" key="10">
    <source>
        <dbReference type="Pfam" id="PF00732"/>
    </source>
</evidence>
<dbReference type="GO" id="GO:0050660">
    <property type="term" value="F:flavin adenine dinucleotide binding"/>
    <property type="evidence" value="ECO:0007669"/>
    <property type="project" value="InterPro"/>
</dbReference>
<dbReference type="Gene3D" id="1.20.1740.10">
    <property type="entry name" value="Amino acid/polyamine transporter I"/>
    <property type="match status" value="1"/>
</dbReference>
<feature type="transmembrane region" description="Helical" evidence="9">
    <location>
        <begin position="292"/>
        <end position="313"/>
    </location>
</feature>
<dbReference type="Pfam" id="PF05199">
    <property type="entry name" value="GMC_oxred_C"/>
    <property type="match status" value="1"/>
</dbReference>
<dbReference type="OrthoDB" id="269227at2759"/>
<feature type="domain" description="Glucose-methanol-choline oxidoreductase N-terminal" evidence="10">
    <location>
        <begin position="847"/>
        <end position="1056"/>
    </location>
</feature>
<comment type="similarity">
    <text evidence="2">Belongs to the GMC oxidoreductase family.</text>
</comment>
<feature type="domain" description="Glucose-methanol-choline oxidoreductase C-terminal" evidence="12">
    <location>
        <begin position="1146"/>
        <end position="1285"/>
    </location>
</feature>
<dbReference type="GO" id="GO:0016020">
    <property type="term" value="C:membrane"/>
    <property type="evidence" value="ECO:0007669"/>
    <property type="project" value="UniProtKB-SubCell"/>
</dbReference>
<organism evidence="13 14">
    <name type="scientific">Thraustotheca clavata</name>
    <dbReference type="NCBI Taxonomy" id="74557"/>
    <lineage>
        <taxon>Eukaryota</taxon>
        <taxon>Sar</taxon>
        <taxon>Stramenopiles</taxon>
        <taxon>Oomycota</taxon>
        <taxon>Saprolegniomycetes</taxon>
        <taxon>Saprolegniales</taxon>
        <taxon>Achlyaceae</taxon>
        <taxon>Thraustotheca</taxon>
    </lineage>
</organism>
<dbReference type="GO" id="GO:0016614">
    <property type="term" value="F:oxidoreductase activity, acting on CH-OH group of donors"/>
    <property type="evidence" value="ECO:0007669"/>
    <property type="project" value="InterPro"/>
</dbReference>
<keyword evidence="8 9" id="KW-0472">Membrane</keyword>
<gene>
    <name evidence="13" type="ORF">THRCLA_01824</name>
</gene>
<dbReference type="STRING" id="74557.A0A1W0A747"/>
<feature type="transmembrane region" description="Helical" evidence="9">
    <location>
        <begin position="94"/>
        <end position="113"/>
    </location>
</feature>
<dbReference type="Proteomes" id="UP000243217">
    <property type="component" value="Unassembled WGS sequence"/>
</dbReference>
<keyword evidence="7" id="KW-0560">Oxidoreductase</keyword>
<feature type="transmembrane region" description="Helical" evidence="9">
    <location>
        <begin position="172"/>
        <end position="192"/>
    </location>
</feature>
<evidence type="ECO:0000256" key="6">
    <source>
        <dbReference type="ARBA" id="ARBA00022989"/>
    </source>
</evidence>
<feature type="transmembrane region" description="Helical" evidence="9">
    <location>
        <begin position="449"/>
        <end position="470"/>
    </location>
</feature>
<dbReference type="InterPro" id="IPR002293">
    <property type="entry name" value="AA/rel_permease1"/>
</dbReference>
<feature type="transmembrane region" description="Helical" evidence="9">
    <location>
        <begin position="417"/>
        <end position="437"/>
    </location>
</feature>
<accession>A0A1W0A747</accession>
<evidence type="ECO:0000256" key="7">
    <source>
        <dbReference type="ARBA" id="ARBA00023002"/>
    </source>
</evidence>
<evidence type="ECO:0000313" key="13">
    <source>
        <dbReference type="EMBL" id="OQS06117.1"/>
    </source>
</evidence>
<reference evidence="13 14" key="1">
    <citation type="journal article" date="2014" name="Genome Biol. Evol.">
        <title>The secreted proteins of Achlya hypogyna and Thraustotheca clavata identify the ancestral oomycete secretome and reveal gene acquisitions by horizontal gene transfer.</title>
        <authorList>
            <person name="Misner I."/>
            <person name="Blouin N."/>
            <person name="Leonard G."/>
            <person name="Richards T.A."/>
            <person name="Lane C.E."/>
        </authorList>
    </citation>
    <scope>NUCLEOTIDE SEQUENCE [LARGE SCALE GENOMIC DNA]</scope>
    <source>
        <strain evidence="13 14">ATCC 34112</strain>
    </source>
</reference>